<keyword evidence="3" id="KW-1185">Reference proteome</keyword>
<feature type="compositionally biased region" description="Basic and acidic residues" evidence="1">
    <location>
        <begin position="9"/>
        <end position="20"/>
    </location>
</feature>
<gene>
    <name evidence="2" type="ORF">HF519_14080</name>
</gene>
<evidence type="ECO:0000256" key="1">
    <source>
        <dbReference type="SAM" id="MobiDB-lite"/>
    </source>
</evidence>
<organism evidence="2 3">
    <name type="scientific">Pseudonocardia bannensis</name>
    <dbReference type="NCBI Taxonomy" id="630973"/>
    <lineage>
        <taxon>Bacteria</taxon>
        <taxon>Bacillati</taxon>
        <taxon>Actinomycetota</taxon>
        <taxon>Actinomycetes</taxon>
        <taxon>Pseudonocardiales</taxon>
        <taxon>Pseudonocardiaceae</taxon>
        <taxon>Pseudonocardia</taxon>
    </lineage>
</organism>
<reference evidence="2 3" key="1">
    <citation type="submission" date="2020-04" db="EMBL/GenBank/DDBJ databases">
        <authorList>
            <person name="Klaysubun C."/>
            <person name="Duangmal K."/>
            <person name="Lipun K."/>
        </authorList>
    </citation>
    <scope>NUCLEOTIDE SEQUENCE [LARGE SCALE GENOMIC DNA]</scope>
    <source>
        <strain evidence="2 3">DSM 45300</strain>
    </source>
</reference>
<sequence>MAGWPNLDEAGRLPQTERDGAAPPGDVVAAADRVRPTVPQVQHAHGLMALARSELSRRLPDVLDVLLAHGATELPLRNRFPRPRRALPRSTRPAPTS</sequence>
<name>A0A848DJ01_9PSEU</name>
<comment type="caution">
    <text evidence="2">The sequence shown here is derived from an EMBL/GenBank/DDBJ whole genome shotgun (WGS) entry which is preliminary data.</text>
</comment>
<proteinExistence type="predicted"/>
<dbReference type="Proteomes" id="UP000586918">
    <property type="component" value="Unassembled WGS sequence"/>
</dbReference>
<feature type="region of interest" description="Disordered" evidence="1">
    <location>
        <begin position="1"/>
        <end position="27"/>
    </location>
</feature>
<evidence type="ECO:0000313" key="3">
    <source>
        <dbReference type="Proteomes" id="UP000586918"/>
    </source>
</evidence>
<dbReference type="AlphaFoldDB" id="A0A848DJ01"/>
<dbReference type="EMBL" id="JAAXKZ010000045">
    <property type="protein sequence ID" value="NMH92677.1"/>
    <property type="molecule type" value="Genomic_DNA"/>
</dbReference>
<dbReference type="RefSeq" id="WP_169413386.1">
    <property type="nucleotide sequence ID" value="NZ_JAAXKZ010000045.1"/>
</dbReference>
<accession>A0A848DJ01</accession>
<protein>
    <submittedName>
        <fullName evidence="2">Uncharacterized protein</fullName>
    </submittedName>
</protein>
<evidence type="ECO:0000313" key="2">
    <source>
        <dbReference type="EMBL" id="NMH92677.1"/>
    </source>
</evidence>